<dbReference type="SUPFAM" id="SSF116846">
    <property type="entry name" value="MIT domain"/>
    <property type="match status" value="1"/>
</dbReference>
<dbReference type="InterPro" id="IPR036181">
    <property type="entry name" value="MIT_dom_sf"/>
</dbReference>
<dbReference type="Gene3D" id="3.30.870.30">
    <property type="entry name" value="MITD, C-terminal phospholipase D-like domain"/>
    <property type="match status" value="1"/>
</dbReference>
<evidence type="ECO:0000313" key="3">
    <source>
        <dbReference type="EMBL" id="EDV24930.1"/>
    </source>
</evidence>
<dbReference type="InterPro" id="IPR052817">
    <property type="entry name" value="MIT_domain_contain_protein1"/>
</dbReference>
<evidence type="ECO:0008006" key="5">
    <source>
        <dbReference type="Google" id="ProtNLM"/>
    </source>
</evidence>
<dbReference type="InterPro" id="IPR038113">
    <property type="entry name" value="MITD1_C_sf"/>
</dbReference>
<evidence type="ECO:0000313" key="4">
    <source>
        <dbReference type="Proteomes" id="UP000009022"/>
    </source>
</evidence>
<dbReference type="GeneID" id="6753602"/>
<dbReference type="FunCoup" id="B3RXW5">
    <property type="interactions" value="763"/>
</dbReference>
<dbReference type="STRING" id="10228.B3RXW5"/>
<dbReference type="InterPro" id="IPR007330">
    <property type="entry name" value="MIT_dom"/>
</dbReference>
<dbReference type="Pfam" id="PF04212">
    <property type="entry name" value="MIT"/>
    <property type="match status" value="1"/>
</dbReference>
<evidence type="ECO:0000259" key="2">
    <source>
        <dbReference type="Pfam" id="PF16565"/>
    </source>
</evidence>
<evidence type="ECO:0000259" key="1">
    <source>
        <dbReference type="Pfam" id="PF04212"/>
    </source>
</evidence>
<dbReference type="eggNOG" id="KOG4509">
    <property type="taxonomic scope" value="Eukaryota"/>
</dbReference>
<feature type="domain" description="MIT" evidence="1">
    <location>
        <begin position="7"/>
        <end position="70"/>
    </location>
</feature>
<dbReference type="KEGG" id="tad:TRIADDRAFT_63941"/>
<dbReference type="CTD" id="6753602"/>
<dbReference type="RefSeq" id="XP_002112820.1">
    <property type="nucleotide sequence ID" value="XM_002112784.1"/>
</dbReference>
<name>B3RXW5_TRIAD</name>
<dbReference type="InterPro" id="IPR032341">
    <property type="entry name" value="MITD1_C"/>
</dbReference>
<accession>B3RXW5</accession>
<sequence>MTNKMNTASRTCQLAEECERSEDYEASLQHYMNGIELMMKILEDTKDEHQKLFIRDKVKKCLNSAEKVKSIIAQKKAKNKHSSQVTQEKISDGSTGYDYDTIFDRCLDDSVTSVEIDDPYIRNSYQVRNLVRISELLLRKTKVKNITLLTGQELEKDKRHTQCTHLEELRMSLQSHNVTFMYSFSDTLHNREIRFNNGWKVIIDRGLDYFKPFKSQFAIGYFDFNYRVCKETSVTYIRDAS</sequence>
<dbReference type="InParanoid" id="B3RXW5"/>
<dbReference type="Proteomes" id="UP000009022">
    <property type="component" value="Unassembled WGS sequence"/>
</dbReference>
<dbReference type="OMA" id="FYKASNP"/>
<dbReference type="HOGENOM" id="CLU_088713_1_0_1"/>
<dbReference type="EMBL" id="DS985245">
    <property type="protein sequence ID" value="EDV24930.1"/>
    <property type="molecule type" value="Genomic_DNA"/>
</dbReference>
<dbReference type="PANTHER" id="PTHR21222">
    <property type="entry name" value="MIT DOMAIN-CONTAINING PROTEIN 1"/>
    <property type="match status" value="1"/>
</dbReference>
<protein>
    <recommendedName>
        <fullName evidence="5">MIT domain-containing protein</fullName>
    </recommendedName>
</protein>
<proteinExistence type="predicted"/>
<dbReference type="PANTHER" id="PTHR21222:SF1">
    <property type="entry name" value="MIT DOMAIN-CONTAINING PROTEIN 1"/>
    <property type="match status" value="1"/>
</dbReference>
<feature type="domain" description="MITD1 C-terminal phospholipase D-like" evidence="2">
    <location>
        <begin position="96"/>
        <end position="238"/>
    </location>
</feature>
<dbReference type="AlphaFoldDB" id="B3RXW5"/>
<dbReference type="Gene3D" id="1.20.58.80">
    <property type="entry name" value="Phosphotransferase system, lactose/cellobiose-type IIA subunit"/>
    <property type="match status" value="1"/>
</dbReference>
<dbReference type="Pfam" id="PF16565">
    <property type="entry name" value="MIT_C"/>
    <property type="match status" value="1"/>
</dbReference>
<gene>
    <name evidence="3" type="ORF">TRIADDRAFT_63941</name>
</gene>
<keyword evidence="4" id="KW-1185">Reference proteome</keyword>
<organism evidence="3 4">
    <name type="scientific">Trichoplax adhaerens</name>
    <name type="common">Trichoplax reptans</name>
    <dbReference type="NCBI Taxonomy" id="10228"/>
    <lineage>
        <taxon>Eukaryota</taxon>
        <taxon>Metazoa</taxon>
        <taxon>Placozoa</taxon>
        <taxon>Uniplacotomia</taxon>
        <taxon>Trichoplacea</taxon>
        <taxon>Trichoplacidae</taxon>
        <taxon>Trichoplax</taxon>
    </lineage>
</organism>
<dbReference type="OrthoDB" id="19553at2759"/>
<dbReference type="PhylomeDB" id="B3RXW5"/>
<reference evidence="3 4" key="1">
    <citation type="journal article" date="2008" name="Nature">
        <title>The Trichoplax genome and the nature of placozoans.</title>
        <authorList>
            <person name="Srivastava M."/>
            <person name="Begovic E."/>
            <person name="Chapman J."/>
            <person name="Putnam N.H."/>
            <person name="Hellsten U."/>
            <person name="Kawashima T."/>
            <person name="Kuo A."/>
            <person name="Mitros T."/>
            <person name="Salamov A."/>
            <person name="Carpenter M.L."/>
            <person name="Signorovitch A.Y."/>
            <person name="Moreno M.A."/>
            <person name="Kamm K."/>
            <person name="Grimwood J."/>
            <person name="Schmutz J."/>
            <person name="Shapiro H."/>
            <person name="Grigoriev I.V."/>
            <person name="Buss L.W."/>
            <person name="Schierwater B."/>
            <person name="Dellaporta S.L."/>
            <person name="Rokhsar D.S."/>
        </authorList>
    </citation>
    <scope>NUCLEOTIDE SEQUENCE [LARGE SCALE GENOMIC DNA]</scope>
    <source>
        <strain evidence="3 4">Grell-BS-1999</strain>
    </source>
</reference>